<comment type="caution">
    <text evidence="1">The sequence shown here is derived from an EMBL/GenBank/DDBJ whole genome shotgun (WGS) entry which is preliminary data.</text>
</comment>
<dbReference type="Proteomes" id="UP000253551">
    <property type="component" value="Unassembled WGS sequence"/>
</dbReference>
<proteinExistence type="predicted"/>
<evidence type="ECO:0008006" key="3">
    <source>
        <dbReference type="Google" id="ProtNLM"/>
    </source>
</evidence>
<accession>A0A367KS41</accession>
<gene>
    <name evidence="1" type="ORF">CU098_013111</name>
</gene>
<dbReference type="OrthoDB" id="2282896at2759"/>
<dbReference type="SUPFAM" id="SSF52047">
    <property type="entry name" value="RNI-like"/>
    <property type="match status" value="1"/>
</dbReference>
<dbReference type="EMBL" id="PJQM01000505">
    <property type="protein sequence ID" value="RCI05023.1"/>
    <property type="molecule type" value="Genomic_DNA"/>
</dbReference>
<reference evidence="1 2" key="1">
    <citation type="journal article" date="2018" name="G3 (Bethesda)">
        <title>Phylogenetic and Phylogenomic Definition of Rhizopus Species.</title>
        <authorList>
            <person name="Gryganskyi A.P."/>
            <person name="Golan J."/>
            <person name="Dolatabadi S."/>
            <person name="Mondo S."/>
            <person name="Robb S."/>
            <person name="Idnurm A."/>
            <person name="Muszewska A."/>
            <person name="Steczkiewicz K."/>
            <person name="Masonjones S."/>
            <person name="Liao H.L."/>
            <person name="Gajdeczka M.T."/>
            <person name="Anike F."/>
            <person name="Vuek A."/>
            <person name="Anishchenko I.M."/>
            <person name="Voigt K."/>
            <person name="de Hoog G.S."/>
            <person name="Smith M.E."/>
            <person name="Heitman J."/>
            <person name="Vilgalys R."/>
            <person name="Stajich J.E."/>
        </authorList>
    </citation>
    <scope>NUCLEOTIDE SEQUENCE [LARGE SCALE GENOMIC DNA]</scope>
    <source>
        <strain evidence="1 2">LSU 92-RS-03</strain>
    </source>
</reference>
<keyword evidence="2" id="KW-1185">Reference proteome</keyword>
<dbReference type="AlphaFoldDB" id="A0A367KS41"/>
<dbReference type="InterPro" id="IPR032675">
    <property type="entry name" value="LRR_dom_sf"/>
</dbReference>
<name>A0A367KS41_RHIST</name>
<sequence>MRERYEGNWKYLNMLQYPFDDKEIESYNYTVLAIRDTVKQLMICDSLSNAAPNFHTNQFSMMMNKLNEFKQLNKLDIRNHTNSPLTELDSMLDKCVQLEDLSITLHPIDLASESFSQETSQVNVKKLKPMKSVKRLTLNMLLNSQDALPYVMYKFPNAKHLNINYFYVFSQLGVEQEPKPFYTTKFLRAFSAYLQQMESVHIDDIQAQNLLDVVRCLQANANEIRLVVDVLFEEEFTGSSIDTLGIKLGFKPVPRMNYVSKIGNHSLNFLNILRETANVLTSLKIECSKLDEPDFISQDMDFRHLYYGYFLDDIFTSCPKLKSLTLNDTTLMKLNPEAGINHSIETVKFFLVRFDLHVLFQLSVRLPALKYLTIDIWSNCGSEGRHIPDSNNHYFVDMPYTSFNTFSFFDEHRRYSDQFFMRLCTTKGEKYYIGSRDRLAESDYRVYNEAKVVKSLLSFDIRCRSIKKIGVYVSTIYVLHEIT</sequence>
<evidence type="ECO:0000313" key="2">
    <source>
        <dbReference type="Proteomes" id="UP000253551"/>
    </source>
</evidence>
<evidence type="ECO:0000313" key="1">
    <source>
        <dbReference type="EMBL" id="RCI05023.1"/>
    </source>
</evidence>
<protein>
    <recommendedName>
        <fullName evidence="3">F-box domain-containing protein</fullName>
    </recommendedName>
</protein>
<dbReference type="Gene3D" id="3.80.10.10">
    <property type="entry name" value="Ribonuclease Inhibitor"/>
    <property type="match status" value="1"/>
</dbReference>
<organism evidence="1 2">
    <name type="scientific">Rhizopus stolonifer</name>
    <name type="common">Rhizopus nigricans</name>
    <dbReference type="NCBI Taxonomy" id="4846"/>
    <lineage>
        <taxon>Eukaryota</taxon>
        <taxon>Fungi</taxon>
        <taxon>Fungi incertae sedis</taxon>
        <taxon>Mucoromycota</taxon>
        <taxon>Mucoromycotina</taxon>
        <taxon>Mucoromycetes</taxon>
        <taxon>Mucorales</taxon>
        <taxon>Mucorineae</taxon>
        <taxon>Rhizopodaceae</taxon>
        <taxon>Rhizopus</taxon>
    </lineage>
</organism>